<accession>A0ACB8ER27</accession>
<dbReference type="Proteomes" id="UP000827872">
    <property type="component" value="Linkage Group LG07"/>
</dbReference>
<evidence type="ECO:0000313" key="2">
    <source>
        <dbReference type="Proteomes" id="UP000827872"/>
    </source>
</evidence>
<name>A0ACB8ER27_9SAUR</name>
<reference evidence="1" key="1">
    <citation type="submission" date="2021-08" db="EMBL/GenBank/DDBJ databases">
        <title>The first chromosome-level gecko genome reveals the dynamic sex chromosomes of Neotropical dwarf geckos (Sphaerodactylidae: Sphaerodactylus).</title>
        <authorList>
            <person name="Pinto B.J."/>
            <person name="Keating S.E."/>
            <person name="Gamble T."/>
        </authorList>
    </citation>
    <scope>NUCLEOTIDE SEQUENCE</scope>
    <source>
        <strain evidence="1">TG3544</strain>
    </source>
</reference>
<evidence type="ECO:0000313" key="1">
    <source>
        <dbReference type="EMBL" id="KAH7995035.1"/>
    </source>
</evidence>
<protein>
    <submittedName>
        <fullName evidence="1">Uncharacterized protein</fullName>
    </submittedName>
</protein>
<gene>
    <name evidence="1" type="ORF">K3G42_020426</name>
</gene>
<dbReference type="EMBL" id="CM037620">
    <property type="protein sequence ID" value="KAH7995035.1"/>
    <property type="molecule type" value="Genomic_DNA"/>
</dbReference>
<keyword evidence="2" id="KW-1185">Reference proteome</keyword>
<comment type="caution">
    <text evidence="1">The sequence shown here is derived from an EMBL/GenBank/DDBJ whole genome shotgun (WGS) entry which is preliminary data.</text>
</comment>
<sequence length="159" mass="17045">MCLLQAYLLYSASYMLHTSQATITLVENSDVDTDTLKASSQGFIGCLSSVQFNHIAPLKSALYDSSSAPVTIKGHFTESKCGTLTSLDSTSSETTHSFADHSGPIDEGRPLANALTNDSAIIGAKFSNQIDITSEHISRCDPLEHQIVYVTNLKAVTNS</sequence>
<organism evidence="1 2">
    <name type="scientific">Sphaerodactylus townsendi</name>
    <dbReference type="NCBI Taxonomy" id="933632"/>
    <lineage>
        <taxon>Eukaryota</taxon>
        <taxon>Metazoa</taxon>
        <taxon>Chordata</taxon>
        <taxon>Craniata</taxon>
        <taxon>Vertebrata</taxon>
        <taxon>Euteleostomi</taxon>
        <taxon>Lepidosauria</taxon>
        <taxon>Squamata</taxon>
        <taxon>Bifurcata</taxon>
        <taxon>Gekkota</taxon>
        <taxon>Sphaerodactylidae</taxon>
        <taxon>Sphaerodactylus</taxon>
    </lineage>
</organism>
<proteinExistence type="predicted"/>